<dbReference type="InterPro" id="IPR013087">
    <property type="entry name" value="Znf_C2H2_type"/>
</dbReference>
<dbReference type="GO" id="GO:0008270">
    <property type="term" value="F:zinc ion binding"/>
    <property type="evidence" value="ECO:0007669"/>
    <property type="project" value="UniProtKB-KW"/>
</dbReference>
<dbReference type="HOGENOM" id="CLU_1294867_0_0_1"/>
<proteinExistence type="predicted"/>
<protein>
    <recommendedName>
        <fullName evidence="2">C2H2-type domain-containing protein</fullName>
    </recommendedName>
</protein>
<dbReference type="PROSITE" id="PS00028">
    <property type="entry name" value="ZINC_FINGER_C2H2_1"/>
    <property type="match status" value="1"/>
</dbReference>
<keyword evidence="4" id="KW-1185">Reference proteome</keyword>
<dbReference type="EMBL" id="CAFZ01000219">
    <property type="protein sequence ID" value="CCA73353.1"/>
    <property type="molecule type" value="Genomic_DNA"/>
</dbReference>
<accession>G4TPW5</accession>
<dbReference type="Gene3D" id="3.30.160.60">
    <property type="entry name" value="Classic Zinc Finger"/>
    <property type="match status" value="1"/>
</dbReference>
<dbReference type="PROSITE" id="PS50157">
    <property type="entry name" value="ZINC_FINGER_C2H2_2"/>
    <property type="match status" value="1"/>
</dbReference>
<dbReference type="AlphaFoldDB" id="G4TPW5"/>
<organism evidence="3 4">
    <name type="scientific">Serendipita indica (strain DSM 11827)</name>
    <name type="common">Root endophyte fungus</name>
    <name type="synonym">Piriformospora indica</name>
    <dbReference type="NCBI Taxonomy" id="1109443"/>
    <lineage>
        <taxon>Eukaryota</taxon>
        <taxon>Fungi</taxon>
        <taxon>Dikarya</taxon>
        <taxon>Basidiomycota</taxon>
        <taxon>Agaricomycotina</taxon>
        <taxon>Agaricomycetes</taxon>
        <taxon>Sebacinales</taxon>
        <taxon>Serendipitaceae</taxon>
        <taxon>Serendipita</taxon>
    </lineage>
</organism>
<evidence type="ECO:0000259" key="2">
    <source>
        <dbReference type="PROSITE" id="PS50157"/>
    </source>
</evidence>
<gene>
    <name evidence="3" type="ORF">PIIN_07308</name>
</gene>
<keyword evidence="1" id="KW-0479">Metal-binding</keyword>
<evidence type="ECO:0000256" key="1">
    <source>
        <dbReference type="PROSITE-ProRule" id="PRU00042"/>
    </source>
</evidence>
<keyword evidence="1" id="KW-0862">Zinc</keyword>
<keyword evidence="1" id="KW-0863">Zinc-finger</keyword>
<reference evidence="3 4" key="1">
    <citation type="journal article" date="2011" name="PLoS Pathog.">
        <title>Endophytic Life Strategies Decoded by Genome and Transcriptome Analyses of the Mutualistic Root Symbiont Piriformospora indica.</title>
        <authorList>
            <person name="Zuccaro A."/>
            <person name="Lahrmann U."/>
            <person name="Guldener U."/>
            <person name="Langen G."/>
            <person name="Pfiffi S."/>
            <person name="Biedenkopf D."/>
            <person name="Wong P."/>
            <person name="Samans B."/>
            <person name="Grimm C."/>
            <person name="Basiewicz M."/>
            <person name="Murat C."/>
            <person name="Martin F."/>
            <person name="Kogel K.H."/>
        </authorList>
    </citation>
    <scope>NUCLEOTIDE SEQUENCE [LARGE SCALE GENOMIC DNA]</scope>
    <source>
        <strain evidence="3 4">DSM 11827</strain>
    </source>
</reference>
<name>G4TPW5_SERID</name>
<dbReference type="InParanoid" id="G4TPW5"/>
<dbReference type="Proteomes" id="UP000007148">
    <property type="component" value="Unassembled WGS sequence"/>
</dbReference>
<sequence>MFNPYLSIDFSQNFSPQPQRQDNNGYPAYVQAPGYNPTLIPYWSGGTALVSPTPVVTPTYTQAGYVKPQRRRGSTSRSNSLYMPYAYTRHELSTGSVQPVPTSLPMVTPLPSMLYSASGISQAADQLRQFCADAERRRETAEPEAALTDRLLERLPKAGAPRGAGSRQGCEAYRCLWPDCGQEVRRKPNAIAHLLTHAGYKPFSSSPSFSLQT</sequence>
<evidence type="ECO:0000313" key="3">
    <source>
        <dbReference type="EMBL" id="CCA73353.1"/>
    </source>
</evidence>
<feature type="domain" description="C2H2-type" evidence="2">
    <location>
        <begin position="173"/>
        <end position="202"/>
    </location>
</feature>
<dbReference type="OrthoDB" id="8117402at2759"/>
<evidence type="ECO:0000313" key="4">
    <source>
        <dbReference type="Proteomes" id="UP000007148"/>
    </source>
</evidence>
<comment type="caution">
    <text evidence="3">The sequence shown here is derived from an EMBL/GenBank/DDBJ whole genome shotgun (WGS) entry which is preliminary data.</text>
</comment>